<gene>
    <name evidence="2" type="ORF">BDK88_3854</name>
</gene>
<dbReference type="Proteomes" id="UP000291097">
    <property type="component" value="Unassembled WGS sequence"/>
</dbReference>
<protein>
    <submittedName>
        <fullName evidence="2">Uncharacterized protein</fullName>
    </submittedName>
</protein>
<keyword evidence="1" id="KW-0812">Transmembrane</keyword>
<name>A0A482Y7Y2_9EURY</name>
<dbReference type="EMBL" id="SHMP01000008">
    <property type="protein sequence ID" value="RZV06305.1"/>
    <property type="molecule type" value="Genomic_DNA"/>
</dbReference>
<feature type="transmembrane region" description="Helical" evidence="1">
    <location>
        <begin position="26"/>
        <end position="44"/>
    </location>
</feature>
<sequence>MSDHHCQRCIRPDTIERKHIWVRQNLMGFQIYSFIGVISFYSHVHRYRLAKGVYQM</sequence>
<keyword evidence="1" id="KW-1133">Transmembrane helix</keyword>
<keyword evidence="1" id="KW-0472">Membrane</keyword>
<accession>A0A482Y7Y2</accession>
<evidence type="ECO:0000313" key="3">
    <source>
        <dbReference type="Proteomes" id="UP000291097"/>
    </source>
</evidence>
<organism evidence="2 3">
    <name type="scientific">Natrinema hispanicum</name>
    <dbReference type="NCBI Taxonomy" id="392421"/>
    <lineage>
        <taxon>Archaea</taxon>
        <taxon>Methanobacteriati</taxon>
        <taxon>Methanobacteriota</taxon>
        <taxon>Stenosarchaea group</taxon>
        <taxon>Halobacteria</taxon>
        <taxon>Halobacteriales</taxon>
        <taxon>Natrialbaceae</taxon>
        <taxon>Natrinema</taxon>
    </lineage>
</organism>
<dbReference type="AlphaFoldDB" id="A0A482Y7Y2"/>
<evidence type="ECO:0000256" key="1">
    <source>
        <dbReference type="SAM" id="Phobius"/>
    </source>
</evidence>
<comment type="caution">
    <text evidence="2">The sequence shown here is derived from an EMBL/GenBank/DDBJ whole genome shotgun (WGS) entry which is preliminary data.</text>
</comment>
<proteinExistence type="predicted"/>
<evidence type="ECO:0000313" key="2">
    <source>
        <dbReference type="EMBL" id="RZV06305.1"/>
    </source>
</evidence>
<reference evidence="2 3" key="1">
    <citation type="submission" date="2019-02" db="EMBL/GenBank/DDBJ databases">
        <title>Genomic Encyclopedia of Archaeal and Bacterial Type Strains, Phase II (KMG-II): from individual species to whole genera.</title>
        <authorList>
            <person name="Goeker M."/>
        </authorList>
    </citation>
    <scope>NUCLEOTIDE SEQUENCE [LARGE SCALE GENOMIC DNA]</scope>
    <source>
        <strain evidence="2 3">DSM 18328</strain>
    </source>
</reference>